<evidence type="ECO:0000256" key="2">
    <source>
        <dbReference type="ARBA" id="ARBA00022803"/>
    </source>
</evidence>
<accession>A0A8J7GY49</accession>
<dbReference type="AlphaFoldDB" id="A0A8J7GY49"/>
<dbReference type="Pfam" id="PF13181">
    <property type="entry name" value="TPR_8"/>
    <property type="match status" value="1"/>
</dbReference>
<reference evidence="6" key="1">
    <citation type="submission" date="2020-12" db="EMBL/GenBank/DDBJ databases">
        <title>M. sibirica DSM 26468T genome.</title>
        <authorList>
            <person name="Thieme N."/>
            <person name="Rettenmaier R."/>
            <person name="Zverlov V."/>
            <person name="Liebl W."/>
        </authorList>
    </citation>
    <scope>NUCLEOTIDE SEQUENCE</scope>
    <source>
        <strain evidence="6">DSM 26468</strain>
    </source>
</reference>
<evidence type="ECO:0000256" key="4">
    <source>
        <dbReference type="SAM" id="Coils"/>
    </source>
</evidence>
<keyword evidence="7" id="KW-1185">Reference proteome</keyword>
<keyword evidence="5" id="KW-1133">Transmembrane helix</keyword>
<feature type="coiled-coil region" evidence="4">
    <location>
        <begin position="285"/>
        <end position="315"/>
    </location>
</feature>
<dbReference type="InterPro" id="IPR050498">
    <property type="entry name" value="Ycf3"/>
</dbReference>
<dbReference type="PROSITE" id="PS50005">
    <property type="entry name" value="TPR"/>
    <property type="match status" value="2"/>
</dbReference>
<sequence>MICPNCGSNMSEKRKRCERCGEDLTLYKKILRASNLYYNNGLSRARVRDLSGAIIALKNSLELNKTNINARNLLGLIYFEMGETVAALSEWVISKHFKPEDNDADDYINSVQSNPTKLDNFNQAIKRYNNALSFAKQGSDDLAIIQLKKVTALNPHFIRAYHLLALLYMKNGDTERAKKYLIKAGKIDVSNTTTLRYMRELEPINPLSKDNEGNSDGTTSLTNTIMPVSTYREDKPNIMAFVNLVIGVVLGIALMAFLMIPTIKKNQTTAENEDYIDFSAGIERQQEQEETILALQQELADLEQENEQLKDQIESFVIPEDNPKLYDPLFQAFQLYMNELNKPEDDRDLTAIADALVTIDEAQYESEAAVGLLNRLKNELYPTVADIYYDIGHDLYGDRKYEEAIVELNKSVTLNPAHVDAIYFTARAYHRLEDYENAAIYYDIVVKDFPDSNRYKNAKDFLEDVQP</sequence>
<keyword evidence="4" id="KW-0175">Coiled coil</keyword>
<evidence type="ECO:0000313" key="7">
    <source>
        <dbReference type="Proteomes" id="UP000623269"/>
    </source>
</evidence>
<gene>
    <name evidence="6" type="ORF">I5677_05315</name>
</gene>
<evidence type="ECO:0000256" key="5">
    <source>
        <dbReference type="SAM" id="Phobius"/>
    </source>
</evidence>
<keyword evidence="1" id="KW-0677">Repeat</keyword>
<organism evidence="6 7">
    <name type="scientific">Mobilitalea sibirica</name>
    <dbReference type="NCBI Taxonomy" id="1462919"/>
    <lineage>
        <taxon>Bacteria</taxon>
        <taxon>Bacillati</taxon>
        <taxon>Bacillota</taxon>
        <taxon>Clostridia</taxon>
        <taxon>Lachnospirales</taxon>
        <taxon>Lachnospiraceae</taxon>
        <taxon>Mobilitalea</taxon>
    </lineage>
</organism>
<evidence type="ECO:0000256" key="1">
    <source>
        <dbReference type="ARBA" id="ARBA00022737"/>
    </source>
</evidence>
<comment type="caution">
    <text evidence="6">The sequence shown here is derived from an EMBL/GenBank/DDBJ whole genome shotgun (WGS) entry which is preliminary data.</text>
</comment>
<dbReference type="InterPro" id="IPR019734">
    <property type="entry name" value="TPR_rpt"/>
</dbReference>
<dbReference type="SUPFAM" id="SSF48452">
    <property type="entry name" value="TPR-like"/>
    <property type="match status" value="1"/>
</dbReference>
<dbReference type="SMART" id="SM00028">
    <property type="entry name" value="TPR"/>
    <property type="match status" value="6"/>
</dbReference>
<feature type="repeat" description="TPR" evidence="3">
    <location>
        <begin position="385"/>
        <end position="418"/>
    </location>
</feature>
<dbReference type="PANTHER" id="PTHR44858">
    <property type="entry name" value="TETRATRICOPEPTIDE REPEAT PROTEIN 6"/>
    <property type="match status" value="1"/>
</dbReference>
<keyword evidence="5" id="KW-0812">Transmembrane</keyword>
<name>A0A8J7GY49_9FIRM</name>
<keyword evidence="5" id="KW-0472">Membrane</keyword>
<evidence type="ECO:0000256" key="3">
    <source>
        <dbReference type="PROSITE-ProRule" id="PRU00339"/>
    </source>
</evidence>
<feature type="repeat" description="TPR" evidence="3">
    <location>
        <begin position="158"/>
        <end position="191"/>
    </location>
</feature>
<dbReference type="PANTHER" id="PTHR44858:SF1">
    <property type="entry name" value="UDP-N-ACETYLGLUCOSAMINE--PEPTIDE N-ACETYLGLUCOSAMINYLTRANSFERASE SPINDLY-RELATED"/>
    <property type="match status" value="1"/>
</dbReference>
<evidence type="ECO:0000313" key="6">
    <source>
        <dbReference type="EMBL" id="MBH1940314.1"/>
    </source>
</evidence>
<dbReference type="EMBL" id="JAEAGR010000004">
    <property type="protein sequence ID" value="MBH1940314.1"/>
    <property type="molecule type" value="Genomic_DNA"/>
</dbReference>
<keyword evidence="2 3" id="KW-0802">TPR repeat</keyword>
<protein>
    <submittedName>
        <fullName evidence="6">Tetratricopeptide repeat protein</fullName>
    </submittedName>
</protein>
<proteinExistence type="predicted"/>
<dbReference type="Proteomes" id="UP000623269">
    <property type="component" value="Unassembled WGS sequence"/>
</dbReference>
<feature type="transmembrane region" description="Helical" evidence="5">
    <location>
        <begin position="238"/>
        <end position="260"/>
    </location>
</feature>
<dbReference type="Gene3D" id="1.25.40.10">
    <property type="entry name" value="Tetratricopeptide repeat domain"/>
    <property type="match status" value="3"/>
</dbReference>
<dbReference type="Pfam" id="PF13432">
    <property type="entry name" value="TPR_16"/>
    <property type="match status" value="1"/>
</dbReference>
<dbReference type="InterPro" id="IPR011990">
    <property type="entry name" value="TPR-like_helical_dom_sf"/>
</dbReference>